<feature type="region of interest" description="Disordered" evidence="1">
    <location>
        <begin position="1"/>
        <end position="25"/>
    </location>
</feature>
<comment type="caution">
    <text evidence="2">The sequence shown here is derived from an EMBL/GenBank/DDBJ whole genome shotgun (WGS) entry which is preliminary data.</text>
</comment>
<feature type="compositionally biased region" description="Basic and acidic residues" evidence="1">
    <location>
        <begin position="10"/>
        <end position="25"/>
    </location>
</feature>
<sequence length="89" mass="10331">MLKIEDDAERFDFRDEAPDDSRPDVEETLEHLRDTLTDGMVVRAYTSANGLRPTEEEAEEYREFLIGEAYNAGISDWNEPGVDEFLDWD</sequence>
<dbReference type="EMBL" id="WTPX01000253">
    <property type="protein sequence ID" value="NNJ27990.1"/>
    <property type="molecule type" value="Genomic_DNA"/>
</dbReference>
<protein>
    <submittedName>
        <fullName evidence="2">Uncharacterized protein</fullName>
    </submittedName>
</protein>
<dbReference type="RefSeq" id="WP_171189891.1">
    <property type="nucleotide sequence ID" value="NZ_WTPX01000253.1"/>
</dbReference>
<organism evidence="2 3">
    <name type="scientific">Alienimonas chondri</name>
    <dbReference type="NCBI Taxonomy" id="2681879"/>
    <lineage>
        <taxon>Bacteria</taxon>
        <taxon>Pseudomonadati</taxon>
        <taxon>Planctomycetota</taxon>
        <taxon>Planctomycetia</taxon>
        <taxon>Planctomycetales</taxon>
        <taxon>Planctomycetaceae</taxon>
        <taxon>Alienimonas</taxon>
    </lineage>
</organism>
<gene>
    <name evidence="2" type="ORF">LzC2_41010</name>
</gene>
<reference evidence="2 3" key="1">
    <citation type="journal article" date="2020" name="Syst. Appl. Microbiol.">
        <title>Alienimonas chondri sp. nov., a novel planctomycete isolated from the biofilm of the red alga Chondrus crispus.</title>
        <authorList>
            <person name="Vitorino I."/>
            <person name="Albuquerque L."/>
            <person name="Wiegand S."/>
            <person name="Kallscheuer N."/>
            <person name="da Costa M.S."/>
            <person name="Lobo-da-Cunha A."/>
            <person name="Jogler C."/>
            <person name="Lage O.M."/>
        </authorList>
    </citation>
    <scope>NUCLEOTIDE SEQUENCE [LARGE SCALE GENOMIC DNA]</scope>
    <source>
        <strain evidence="2 3">LzC2</strain>
    </source>
</reference>
<dbReference type="Proteomes" id="UP000609651">
    <property type="component" value="Unassembled WGS sequence"/>
</dbReference>
<proteinExistence type="predicted"/>
<keyword evidence="3" id="KW-1185">Reference proteome</keyword>
<accession>A0ABX1VJI5</accession>
<name>A0ABX1VJI5_9PLAN</name>
<evidence type="ECO:0000313" key="2">
    <source>
        <dbReference type="EMBL" id="NNJ27990.1"/>
    </source>
</evidence>
<evidence type="ECO:0000256" key="1">
    <source>
        <dbReference type="SAM" id="MobiDB-lite"/>
    </source>
</evidence>
<evidence type="ECO:0000313" key="3">
    <source>
        <dbReference type="Proteomes" id="UP000609651"/>
    </source>
</evidence>